<dbReference type="InterPro" id="IPR039657">
    <property type="entry name" value="Dimethylallyltransferase"/>
</dbReference>
<comment type="similarity">
    <text evidence="3 10 13">Belongs to the IPP transferase family.</text>
</comment>
<feature type="site" description="Interaction with substrate tRNA" evidence="10">
    <location>
        <position position="128"/>
    </location>
</feature>
<evidence type="ECO:0000256" key="5">
    <source>
        <dbReference type="ARBA" id="ARBA00022694"/>
    </source>
</evidence>
<dbReference type="Pfam" id="PF01715">
    <property type="entry name" value="IPPT"/>
    <property type="match status" value="1"/>
</dbReference>
<gene>
    <name evidence="10 14" type="primary">miaA</name>
    <name evidence="14" type="ORF">ENP94_01495</name>
</gene>
<sequence>MYRTIFLSTWTTSDYQDFFRRIGTEIRTNLKIFVLTGPTGVGKTEVAVELAQRYDLDIISADSRQIYRYFDIGTAKPDRRLRRQVKFYLIDFVEPDHTYSAAQFARDALEIINRLTREGRKFIIVGGSNFYLRALFNPFFKVPPTDFMLRKNLMAQSSQELYRRLQTIDPIRAAQIHPNDRQRIVRALEIYELTGKTFTQLRAEQNTQPLLQPFYVVLSMPKYQLYQRINQRFDQMVKNGLIDEIKQLRSRGWNVDCPAFQSYGYRELLLYLEGKIDLETAVQLAKKRTRDFARRQLTWLRSLSDVFWVEVLNLSEAFRKVEFIFRYKYNINQESCERSAK</sequence>
<comment type="caution">
    <text evidence="14">The sequence shown here is derived from an EMBL/GenBank/DDBJ whole genome shotgun (WGS) entry which is preliminary data.</text>
</comment>
<evidence type="ECO:0000313" key="14">
    <source>
        <dbReference type="EMBL" id="HEA86671.1"/>
    </source>
</evidence>
<dbReference type="Gene3D" id="3.40.50.300">
    <property type="entry name" value="P-loop containing nucleotide triphosphate hydrolases"/>
    <property type="match status" value="1"/>
</dbReference>
<evidence type="ECO:0000256" key="7">
    <source>
        <dbReference type="ARBA" id="ARBA00022840"/>
    </source>
</evidence>
<dbReference type="Gene3D" id="1.10.20.140">
    <property type="match status" value="1"/>
</dbReference>
<feature type="site" description="Interaction with substrate tRNA" evidence="10">
    <location>
        <position position="150"/>
    </location>
</feature>
<evidence type="ECO:0000256" key="2">
    <source>
        <dbReference type="ARBA" id="ARBA00003213"/>
    </source>
</evidence>
<dbReference type="InterPro" id="IPR027417">
    <property type="entry name" value="P-loop_NTPase"/>
</dbReference>
<dbReference type="HAMAP" id="MF_00185">
    <property type="entry name" value="IPP_trans"/>
    <property type="match status" value="1"/>
</dbReference>
<evidence type="ECO:0000256" key="13">
    <source>
        <dbReference type="RuleBase" id="RU003785"/>
    </source>
</evidence>
<comment type="subunit">
    <text evidence="10">Monomer.</text>
</comment>
<feature type="region of interest" description="Interaction with substrate tRNA" evidence="10">
    <location>
        <begin position="182"/>
        <end position="186"/>
    </location>
</feature>
<keyword evidence="8 10" id="KW-0460">Magnesium</keyword>
<name>A0A7C1T0J6_UNCW3</name>
<organism evidence="14">
    <name type="scientific">candidate division WOR-3 bacterium</name>
    <dbReference type="NCBI Taxonomy" id="2052148"/>
    <lineage>
        <taxon>Bacteria</taxon>
        <taxon>Bacteria division WOR-3</taxon>
    </lineage>
</organism>
<feature type="binding site" evidence="10">
    <location>
        <begin position="39"/>
        <end position="44"/>
    </location>
    <ligand>
        <name>substrate</name>
    </ligand>
</feature>
<evidence type="ECO:0000256" key="3">
    <source>
        <dbReference type="ARBA" id="ARBA00005842"/>
    </source>
</evidence>
<dbReference type="PANTHER" id="PTHR11088">
    <property type="entry name" value="TRNA DIMETHYLALLYLTRANSFERASE"/>
    <property type="match status" value="1"/>
</dbReference>
<dbReference type="PANTHER" id="PTHR11088:SF60">
    <property type="entry name" value="TRNA DIMETHYLALLYLTRANSFERASE"/>
    <property type="match status" value="1"/>
</dbReference>
<dbReference type="GO" id="GO:0052381">
    <property type="term" value="F:tRNA dimethylallyltransferase activity"/>
    <property type="evidence" value="ECO:0007669"/>
    <property type="project" value="UniProtKB-UniRule"/>
</dbReference>
<dbReference type="GO" id="GO:0005524">
    <property type="term" value="F:ATP binding"/>
    <property type="evidence" value="ECO:0007669"/>
    <property type="project" value="UniProtKB-UniRule"/>
</dbReference>
<evidence type="ECO:0000256" key="4">
    <source>
        <dbReference type="ARBA" id="ARBA00022679"/>
    </source>
</evidence>
<accession>A0A7C1T0J6</accession>
<comment type="catalytic activity">
    <reaction evidence="9 10 11">
        <text>adenosine(37) in tRNA + dimethylallyl diphosphate = N(6)-dimethylallyladenosine(37) in tRNA + diphosphate</text>
        <dbReference type="Rhea" id="RHEA:26482"/>
        <dbReference type="Rhea" id="RHEA-COMP:10162"/>
        <dbReference type="Rhea" id="RHEA-COMP:10375"/>
        <dbReference type="ChEBI" id="CHEBI:33019"/>
        <dbReference type="ChEBI" id="CHEBI:57623"/>
        <dbReference type="ChEBI" id="CHEBI:74411"/>
        <dbReference type="ChEBI" id="CHEBI:74415"/>
        <dbReference type="EC" id="2.5.1.75"/>
    </reaction>
</comment>
<evidence type="ECO:0000256" key="12">
    <source>
        <dbReference type="RuleBase" id="RU003784"/>
    </source>
</evidence>
<dbReference type="GO" id="GO:0006400">
    <property type="term" value="P:tRNA modification"/>
    <property type="evidence" value="ECO:0007669"/>
    <property type="project" value="TreeGrafter"/>
</dbReference>
<comment type="caution">
    <text evidence="10">Lacks conserved residue(s) required for the propagation of feature annotation.</text>
</comment>
<keyword evidence="5 10" id="KW-0819">tRNA processing</keyword>
<dbReference type="SUPFAM" id="SSF52540">
    <property type="entry name" value="P-loop containing nucleoside triphosphate hydrolases"/>
    <property type="match status" value="2"/>
</dbReference>
<feature type="region of interest" description="Interaction with substrate tRNA" evidence="10">
    <location>
        <begin position="62"/>
        <end position="65"/>
    </location>
</feature>
<evidence type="ECO:0000256" key="10">
    <source>
        <dbReference type="HAMAP-Rule" id="MF_00185"/>
    </source>
</evidence>
<dbReference type="NCBIfam" id="TIGR00174">
    <property type="entry name" value="miaA"/>
    <property type="match status" value="1"/>
</dbReference>
<dbReference type="EMBL" id="DSLG01000002">
    <property type="protein sequence ID" value="HEA86671.1"/>
    <property type="molecule type" value="Genomic_DNA"/>
</dbReference>
<evidence type="ECO:0000256" key="6">
    <source>
        <dbReference type="ARBA" id="ARBA00022741"/>
    </source>
</evidence>
<comment type="function">
    <text evidence="2 10 12">Catalyzes the transfer of a dimethylallyl group onto the adenine at position 37 in tRNAs that read codons beginning with uridine, leading to the formation of N6-(dimethylallyl)adenosine (i(6)A).</text>
</comment>
<evidence type="ECO:0000256" key="8">
    <source>
        <dbReference type="ARBA" id="ARBA00022842"/>
    </source>
</evidence>
<keyword evidence="7 10" id="KW-0067">ATP-binding</keyword>
<protein>
    <recommendedName>
        <fullName evidence="10">tRNA dimethylallyltransferase</fullName>
        <ecNumber evidence="10">2.5.1.75</ecNumber>
    </recommendedName>
    <alternativeName>
        <fullName evidence="10">Dimethylallyl diphosphate:tRNA dimethylallyltransferase</fullName>
        <shortName evidence="10">DMAPP:tRNA dimethylallyltransferase</shortName>
        <shortName evidence="10">DMATase</shortName>
    </alternativeName>
    <alternativeName>
        <fullName evidence="10">Isopentenyl-diphosphate:tRNA isopentenyltransferase</fullName>
        <shortName evidence="10">IPP transferase</shortName>
        <shortName evidence="10">IPPT</shortName>
        <shortName evidence="10">IPTase</shortName>
    </alternativeName>
</protein>
<proteinExistence type="inferred from homology"/>
<dbReference type="InterPro" id="IPR018022">
    <property type="entry name" value="IPT"/>
</dbReference>
<dbReference type="EC" id="2.5.1.75" evidence="10"/>
<evidence type="ECO:0000256" key="11">
    <source>
        <dbReference type="RuleBase" id="RU003783"/>
    </source>
</evidence>
<evidence type="ECO:0000256" key="9">
    <source>
        <dbReference type="ARBA" id="ARBA00049563"/>
    </source>
</evidence>
<keyword evidence="6 10" id="KW-0547">Nucleotide-binding</keyword>
<keyword evidence="4 10" id="KW-0808">Transferase</keyword>
<feature type="binding site" evidence="10">
    <location>
        <begin position="37"/>
        <end position="44"/>
    </location>
    <ligand>
        <name>ATP</name>
        <dbReference type="ChEBI" id="CHEBI:30616"/>
    </ligand>
</feature>
<reference evidence="14" key="1">
    <citation type="journal article" date="2020" name="mSystems">
        <title>Genome- and Community-Level Interaction Insights into Carbon Utilization and Element Cycling Functions of Hydrothermarchaeota in Hydrothermal Sediment.</title>
        <authorList>
            <person name="Zhou Z."/>
            <person name="Liu Y."/>
            <person name="Xu W."/>
            <person name="Pan J."/>
            <person name="Luo Z.H."/>
            <person name="Li M."/>
        </authorList>
    </citation>
    <scope>NUCLEOTIDE SEQUENCE [LARGE SCALE GENOMIC DNA]</scope>
    <source>
        <strain evidence="14">SpSt-265</strain>
    </source>
</reference>
<dbReference type="AlphaFoldDB" id="A0A7C1T0J6"/>
<comment type="cofactor">
    <cofactor evidence="1 10">
        <name>Mg(2+)</name>
        <dbReference type="ChEBI" id="CHEBI:18420"/>
    </cofactor>
</comment>
<evidence type="ECO:0000256" key="1">
    <source>
        <dbReference type="ARBA" id="ARBA00001946"/>
    </source>
</evidence>